<evidence type="ECO:0000256" key="2">
    <source>
        <dbReference type="ARBA" id="ARBA00023015"/>
    </source>
</evidence>
<evidence type="ECO:0000259" key="7">
    <source>
        <dbReference type="Pfam" id="PF04542"/>
    </source>
</evidence>
<dbReference type="InterPro" id="IPR036388">
    <property type="entry name" value="WH-like_DNA-bd_sf"/>
</dbReference>
<proteinExistence type="inferred from homology"/>
<feature type="domain" description="RNA polymerase sigma-70 region 2" evidence="7">
    <location>
        <begin position="66"/>
        <end position="128"/>
    </location>
</feature>
<gene>
    <name evidence="9" type="ORF">RGI145_02660</name>
</gene>
<dbReference type="PROSITE" id="PS01063">
    <property type="entry name" value="SIGMA70_ECF"/>
    <property type="match status" value="1"/>
</dbReference>
<dbReference type="Pfam" id="PF04542">
    <property type="entry name" value="Sigma70_r2"/>
    <property type="match status" value="1"/>
</dbReference>
<protein>
    <recommendedName>
        <fullName evidence="6">RNA polymerase sigma factor</fullName>
    </recommendedName>
</protein>
<dbReference type="STRING" id="257708.RGI145_02660"/>
<evidence type="ECO:0000256" key="3">
    <source>
        <dbReference type="ARBA" id="ARBA00023082"/>
    </source>
</evidence>
<dbReference type="EMBL" id="CP015583">
    <property type="protein sequence ID" value="APT56176.1"/>
    <property type="molecule type" value="Genomic_DNA"/>
</dbReference>
<accession>A0A1L7ABL7</accession>
<dbReference type="AlphaFoldDB" id="A0A1L7ABL7"/>
<dbReference type="InterPro" id="IPR000838">
    <property type="entry name" value="RNA_pol_sigma70_ECF_CS"/>
</dbReference>
<evidence type="ECO:0000313" key="9">
    <source>
        <dbReference type="EMBL" id="APT56176.1"/>
    </source>
</evidence>
<dbReference type="PANTHER" id="PTHR43133:SF8">
    <property type="entry name" value="RNA POLYMERASE SIGMA FACTOR HI_1459-RELATED"/>
    <property type="match status" value="1"/>
</dbReference>
<evidence type="ECO:0000256" key="1">
    <source>
        <dbReference type="ARBA" id="ARBA00010641"/>
    </source>
</evidence>
<sequence length="223" mass="24644">MPSLTLSGRIESSLRYSPFRQAGSVARDQIAEVPVQERDRRTATDETLIAWAAAGDRLAFDHLCTRQLPLLYSAALRVTGRPAEAEEVAQEAMLRAWRDAARFDPRKAKLSTWLYRIAVNLAIDRARRPGEYRGTAPLEEALWQADPEPDPEAALAARQDRAAVAAALRELPPRQRAALALAYDQGLSGAEAAAALDVTPRALEGLLRRGRLFLLARLRRGKE</sequence>
<dbReference type="Pfam" id="PF08281">
    <property type="entry name" value="Sigma70_r4_2"/>
    <property type="match status" value="1"/>
</dbReference>
<dbReference type="GO" id="GO:0003677">
    <property type="term" value="F:DNA binding"/>
    <property type="evidence" value="ECO:0007669"/>
    <property type="project" value="UniProtKB-KW"/>
</dbReference>
<dbReference type="InterPro" id="IPR013325">
    <property type="entry name" value="RNA_pol_sigma_r2"/>
</dbReference>
<dbReference type="InterPro" id="IPR014284">
    <property type="entry name" value="RNA_pol_sigma-70_dom"/>
</dbReference>
<evidence type="ECO:0000259" key="8">
    <source>
        <dbReference type="Pfam" id="PF08281"/>
    </source>
</evidence>
<keyword evidence="2 6" id="KW-0805">Transcription regulation</keyword>
<keyword evidence="4 6" id="KW-0238">DNA-binding</keyword>
<name>A0A1L7ABL7_9PROT</name>
<evidence type="ECO:0000256" key="5">
    <source>
        <dbReference type="ARBA" id="ARBA00023163"/>
    </source>
</evidence>
<feature type="domain" description="RNA polymerase sigma factor 70 region 4 type 2" evidence="8">
    <location>
        <begin position="162"/>
        <end position="214"/>
    </location>
</feature>
<dbReference type="Gene3D" id="1.10.1740.10">
    <property type="match status" value="1"/>
</dbReference>
<dbReference type="InterPro" id="IPR013249">
    <property type="entry name" value="RNA_pol_sigma70_r4_t2"/>
</dbReference>
<dbReference type="SUPFAM" id="SSF88946">
    <property type="entry name" value="Sigma2 domain of RNA polymerase sigma factors"/>
    <property type="match status" value="1"/>
</dbReference>
<dbReference type="NCBIfam" id="TIGR02937">
    <property type="entry name" value="sigma70-ECF"/>
    <property type="match status" value="1"/>
</dbReference>
<evidence type="ECO:0000256" key="6">
    <source>
        <dbReference type="RuleBase" id="RU000716"/>
    </source>
</evidence>
<dbReference type="InterPro" id="IPR007627">
    <property type="entry name" value="RNA_pol_sigma70_r2"/>
</dbReference>
<dbReference type="GO" id="GO:0016987">
    <property type="term" value="F:sigma factor activity"/>
    <property type="evidence" value="ECO:0007669"/>
    <property type="project" value="UniProtKB-KW"/>
</dbReference>
<dbReference type="Proteomes" id="UP000185494">
    <property type="component" value="Chromosome 1"/>
</dbReference>
<dbReference type="SUPFAM" id="SSF88659">
    <property type="entry name" value="Sigma3 and sigma4 domains of RNA polymerase sigma factors"/>
    <property type="match status" value="1"/>
</dbReference>
<dbReference type="GO" id="GO:0006352">
    <property type="term" value="P:DNA-templated transcription initiation"/>
    <property type="evidence" value="ECO:0007669"/>
    <property type="project" value="InterPro"/>
</dbReference>
<organism evidence="9 10">
    <name type="scientific">Roseomonas gilardii</name>
    <dbReference type="NCBI Taxonomy" id="257708"/>
    <lineage>
        <taxon>Bacteria</taxon>
        <taxon>Pseudomonadati</taxon>
        <taxon>Pseudomonadota</taxon>
        <taxon>Alphaproteobacteria</taxon>
        <taxon>Acetobacterales</taxon>
        <taxon>Roseomonadaceae</taxon>
        <taxon>Roseomonas</taxon>
    </lineage>
</organism>
<keyword evidence="3 6" id="KW-0731">Sigma factor</keyword>
<dbReference type="InterPro" id="IPR013324">
    <property type="entry name" value="RNA_pol_sigma_r3/r4-like"/>
</dbReference>
<dbReference type="eggNOG" id="COG1595">
    <property type="taxonomic scope" value="Bacteria"/>
</dbReference>
<dbReference type="InterPro" id="IPR039425">
    <property type="entry name" value="RNA_pol_sigma-70-like"/>
</dbReference>
<dbReference type="Gene3D" id="1.10.10.10">
    <property type="entry name" value="Winged helix-like DNA-binding domain superfamily/Winged helix DNA-binding domain"/>
    <property type="match status" value="1"/>
</dbReference>
<keyword evidence="5 6" id="KW-0804">Transcription</keyword>
<evidence type="ECO:0000313" key="10">
    <source>
        <dbReference type="Proteomes" id="UP000185494"/>
    </source>
</evidence>
<evidence type="ECO:0000256" key="4">
    <source>
        <dbReference type="ARBA" id="ARBA00023125"/>
    </source>
</evidence>
<comment type="similarity">
    <text evidence="1 6">Belongs to the sigma-70 factor family. ECF subfamily.</text>
</comment>
<reference evidence="9 10" key="1">
    <citation type="submission" date="2016-05" db="EMBL/GenBank/DDBJ databases">
        <title>Complete Genome and Methylome Analysis of Psychrotrophic Bacterial Isolates from Antarctic Lake Untersee.</title>
        <authorList>
            <person name="Fomenkov A."/>
            <person name="Akimov V.N."/>
            <person name="Vasilyeva L.V."/>
            <person name="Andersen D."/>
            <person name="Vincze T."/>
            <person name="Roberts R.J."/>
        </authorList>
    </citation>
    <scope>NUCLEOTIDE SEQUENCE [LARGE SCALE GENOMIC DNA]</scope>
    <source>
        <strain evidence="9 10">U14-5</strain>
    </source>
</reference>
<dbReference type="RefSeq" id="WP_075797128.1">
    <property type="nucleotide sequence ID" value="NZ_CP015583.1"/>
</dbReference>
<dbReference type="KEGG" id="rgi:RGI145_02660"/>
<dbReference type="PANTHER" id="PTHR43133">
    <property type="entry name" value="RNA POLYMERASE ECF-TYPE SIGMA FACTO"/>
    <property type="match status" value="1"/>
</dbReference>